<comment type="caution">
    <text evidence="2">The sequence shown here is derived from an EMBL/GenBank/DDBJ whole genome shotgun (WGS) entry which is preliminary data.</text>
</comment>
<organism evidence="2 3">
    <name type="scientific">Nocardioides currus</name>
    <dbReference type="NCBI Taxonomy" id="2133958"/>
    <lineage>
        <taxon>Bacteria</taxon>
        <taxon>Bacillati</taxon>
        <taxon>Actinomycetota</taxon>
        <taxon>Actinomycetes</taxon>
        <taxon>Propionibacteriales</taxon>
        <taxon>Nocardioidaceae</taxon>
        <taxon>Nocardioides</taxon>
    </lineage>
</organism>
<evidence type="ECO:0000313" key="2">
    <source>
        <dbReference type="EMBL" id="PUA79769.1"/>
    </source>
</evidence>
<dbReference type="AlphaFoldDB" id="A0A2R7YV64"/>
<feature type="region of interest" description="Disordered" evidence="1">
    <location>
        <begin position="100"/>
        <end position="121"/>
    </location>
</feature>
<dbReference type="OrthoDB" id="10011784at2"/>
<gene>
    <name evidence="2" type="ORF">C7S10_16945</name>
</gene>
<dbReference type="Proteomes" id="UP000244867">
    <property type="component" value="Unassembled WGS sequence"/>
</dbReference>
<protein>
    <submittedName>
        <fullName evidence="2">Uncharacterized protein</fullName>
    </submittedName>
</protein>
<accession>A0A2R7YV64</accession>
<proteinExistence type="predicted"/>
<reference evidence="2 3" key="1">
    <citation type="submission" date="2018-03" db="EMBL/GenBank/DDBJ databases">
        <authorList>
            <person name="Keele B.F."/>
        </authorList>
    </citation>
    <scope>NUCLEOTIDE SEQUENCE [LARGE SCALE GENOMIC DNA]</scope>
    <source>
        <strain evidence="2 3">IB-3</strain>
    </source>
</reference>
<keyword evidence="3" id="KW-1185">Reference proteome</keyword>
<name>A0A2R7YV64_9ACTN</name>
<evidence type="ECO:0000256" key="1">
    <source>
        <dbReference type="SAM" id="MobiDB-lite"/>
    </source>
</evidence>
<evidence type="ECO:0000313" key="3">
    <source>
        <dbReference type="Proteomes" id="UP000244867"/>
    </source>
</evidence>
<feature type="compositionally biased region" description="Acidic residues" evidence="1">
    <location>
        <begin position="111"/>
        <end position="121"/>
    </location>
</feature>
<dbReference type="RefSeq" id="WP_108345632.1">
    <property type="nucleotide sequence ID" value="NZ_PYXZ01000008.1"/>
</dbReference>
<sequence length="121" mass="13585">MSDEVRRAAQESRLGYAELHAELAMARAELDAARAQPMFTQEEKEQLQEVARSGAMGRDMQEFAEDVRRGDADWESFIRGQDGRTALLEGFVDTAQEEFGEEAEAAFAESEAPDDVEDPRR</sequence>
<dbReference type="EMBL" id="PYXZ01000008">
    <property type="protein sequence ID" value="PUA79769.1"/>
    <property type="molecule type" value="Genomic_DNA"/>
</dbReference>